<proteinExistence type="predicted"/>
<dbReference type="AlphaFoldDB" id="A0A1G7BGM6"/>
<feature type="domain" description="Acylphosphatase-like" evidence="1">
    <location>
        <begin position="7"/>
        <end position="58"/>
    </location>
</feature>
<name>A0A1G7BGM6_9RHOB</name>
<dbReference type="InterPro" id="IPR001792">
    <property type="entry name" value="Acylphosphatase-like_dom"/>
</dbReference>
<keyword evidence="3" id="KW-1185">Reference proteome</keyword>
<dbReference type="EMBL" id="FNAV01000002">
    <property type="protein sequence ID" value="SDE26027.1"/>
    <property type="molecule type" value="Genomic_DNA"/>
</dbReference>
<dbReference type="OrthoDB" id="7774747at2"/>
<organism evidence="2 3">
    <name type="scientific">Salipiger thiooxidans</name>
    <dbReference type="NCBI Taxonomy" id="282683"/>
    <lineage>
        <taxon>Bacteria</taxon>
        <taxon>Pseudomonadati</taxon>
        <taxon>Pseudomonadota</taxon>
        <taxon>Alphaproteobacteria</taxon>
        <taxon>Rhodobacterales</taxon>
        <taxon>Roseobacteraceae</taxon>
        <taxon>Salipiger</taxon>
    </lineage>
</organism>
<dbReference type="Proteomes" id="UP000198994">
    <property type="component" value="Unassembled WGS sequence"/>
</dbReference>
<protein>
    <submittedName>
        <fullName evidence="2">Acylphosphatase</fullName>
    </submittedName>
</protein>
<evidence type="ECO:0000259" key="1">
    <source>
        <dbReference type="Pfam" id="PF00708"/>
    </source>
</evidence>
<accession>A0A1G7BGM6</accession>
<dbReference type="Gene3D" id="3.30.70.100">
    <property type="match status" value="1"/>
</dbReference>
<dbReference type="InterPro" id="IPR036046">
    <property type="entry name" value="Acylphosphatase-like_dom_sf"/>
</dbReference>
<dbReference type="RefSeq" id="WP_040383921.1">
    <property type="nucleotide sequence ID" value="NZ_FNAV01000002.1"/>
</dbReference>
<evidence type="ECO:0000313" key="2">
    <source>
        <dbReference type="EMBL" id="SDE26027.1"/>
    </source>
</evidence>
<evidence type="ECO:0000313" key="3">
    <source>
        <dbReference type="Proteomes" id="UP000198994"/>
    </source>
</evidence>
<gene>
    <name evidence="2" type="ORF">SAMN04488105_102156</name>
</gene>
<reference evidence="3" key="1">
    <citation type="submission" date="2016-10" db="EMBL/GenBank/DDBJ databases">
        <authorList>
            <person name="Varghese N."/>
            <person name="Submissions S."/>
        </authorList>
    </citation>
    <scope>NUCLEOTIDE SEQUENCE [LARGE SCALE GENOMIC DNA]</scope>
    <source>
        <strain evidence="3">DSM 10146</strain>
    </source>
</reference>
<dbReference type="STRING" id="282683.SAMN04488105_102156"/>
<sequence>MATELFSIAGQVDAPGFAPWIERHARRIGVGVTLLQAASDHVEIEVEGPPALLDAMEMGCLLGPIEVWVESIVRERVCAAGA</sequence>
<dbReference type="Pfam" id="PF00708">
    <property type="entry name" value="Acylphosphatase"/>
    <property type="match status" value="1"/>
</dbReference>
<dbReference type="SUPFAM" id="SSF54975">
    <property type="entry name" value="Acylphosphatase/BLUF domain-like"/>
    <property type="match status" value="1"/>
</dbReference>